<dbReference type="Gene3D" id="1.10.260.100">
    <property type="match status" value="1"/>
</dbReference>
<protein>
    <submittedName>
        <fullName evidence="2">Ubiquilin-1-like protein</fullName>
    </submittedName>
</protein>
<dbReference type="PANTHER" id="PTHR10677:SF3">
    <property type="entry name" value="FI07626P-RELATED"/>
    <property type="match status" value="1"/>
</dbReference>
<gene>
    <name evidence="2" type="ORF">BLA29_014720</name>
</gene>
<dbReference type="GO" id="GO:0006511">
    <property type="term" value="P:ubiquitin-dependent protein catabolic process"/>
    <property type="evidence" value="ECO:0007669"/>
    <property type="project" value="TreeGrafter"/>
</dbReference>
<feature type="domain" description="STI1" evidence="1">
    <location>
        <begin position="36"/>
        <end position="75"/>
    </location>
</feature>
<proteinExistence type="predicted"/>
<dbReference type="Pfam" id="PF23195">
    <property type="entry name" value="UBQLN1"/>
    <property type="match status" value="1"/>
</dbReference>
<organism evidence="2 3">
    <name type="scientific">Euroglyphus maynei</name>
    <name type="common">Mayne's house dust mite</name>
    <dbReference type="NCBI Taxonomy" id="6958"/>
    <lineage>
        <taxon>Eukaryota</taxon>
        <taxon>Metazoa</taxon>
        <taxon>Ecdysozoa</taxon>
        <taxon>Arthropoda</taxon>
        <taxon>Chelicerata</taxon>
        <taxon>Arachnida</taxon>
        <taxon>Acari</taxon>
        <taxon>Acariformes</taxon>
        <taxon>Sarcoptiformes</taxon>
        <taxon>Astigmata</taxon>
        <taxon>Psoroptidia</taxon>
        <taxon>Analgoidea</taxon>
        <taxon>Pyroglyphidae</taxon>
        <taxon>Pyroglyphinae</taxon>
        <taxon>Euroglyphus</taxon>
    </lineage>
</organism>
<sequence>MQQLNNPEFMRQMLESPLMQNLYSNPEIFRSILSNNPHFQQLIERNPELNHVLSNPEILRQTFDMMRNPAAFQELMRSHDRAMSNLESLPG</sequence>
<dbReference type="EMBL" id="MUJZ01042164">
    <property type="protein sequence ID" value="OTF75403.1"/>
    <property type="molecule type" value="Genomic_DNA"/>
</dbReference>
<dbReference type="InterPro" id="IPR015496">
    <property type="entry name" value="Ubiquilin"/>
</dbReference>
<dbReference type="PANTHER" id="PTHR10677">
    <property type="entry name" value="UBIQUILIN"/>
    <property type="match status" value="1"/>
</dbReference>
<evidence type="ECO:0000313" key="3">
    <source>
        <dbReference type="Proteomes" id="UP000194236"/>
    </source>
</evidence>
<dbReference type="SMART" id="SM00727">
    <property type="entry name" value="STI1"/>
    <property type="match status" value="1"/>
</dbReference>
<accession>A0A1Y3B676</accession>
<feature type="non-terminal residue" evidence="2">
    <location>
        <position position="91"/>
    </location>
</feature>
<reference evidence="2 3" key="1">
    <citation type="submission" date="2017-03" db="EMBL/GenBank/DDBJ databases">
        <title>Genome Survey of Euroglyphus maynei.</title>
        <authorList>
            <person name="Arlian L.G."/>
            <person name="Morgan M.S."/>
            <person name="Rider S.D."/>
        </authorList>
    </citation>
    <scope>NUCLEOTIDE SEQUENCE [LARGE SCALE GENOMIC DNA]</scope>
    <source>
        <strain evidence="2">Arlian Lab</strain>
        <tissue evidence="2">Whole body</tissue>
    </source>
</reference>
<name>A0A1Y3B676_EURMA</name>
<dbReference type="InterPro" id="IPR006636">
    <property type="entry name" value="STI1_HS-bd"/>
</dbReference>
<comment type="caution">
    <text evidence="2">The sequence shown here is derived from an EMBL/GenBank/DDBJ whole genome shotgun (WGS) entry which is preliminary data.</text>
</comment>
<evidence type="ECO:0000259" key="1">
    <source>
        <dbReference type="SMART" id="SM00727"/>
    </source>
</evidence>
<dbReference type="FunFam" id="1.10.260.100:FF:000001">
    <property type="entry name" value="Ubiquilin 1"/>
    <property type="match status" value="1"/>
</dbReference>
<dbReference type="GO" id="GO:0005829">
    <property type="term" value="C:cytosol"/>
    <property type="evidence" value="ECO:0007669"/>
    <property type="project" value="TreeGrafter"/>
</dbReference>
<dbReference type="GO" id="GO:0031593">
    <property type="term" value="F:polyubiquitin modification-dependent protein binding"/>
    <property type="evidence" value="ECO:0007669"/>
    <property type="project" value="TreeGrafter"/>
</dbReference>
<dbReference type="Proteomes" id="UP000194236">
    <property type="component" value="Unassembled WGS sequence"/>
</dbReference>
<keyword evidence="3" id="KW-1185">Reference proteome</keyword>
<dbReference type="AlphaFoldDB" id="A0A1Y3B676"/>
<dbReference type="OrthoDB" id="9450922at2759"/>
<evidence type="ECO:0000313" key="2">
    <source>
        <dbReference type="EMBL" id="OTF75403.1"/>
    </source>
</evidence>